<organism evidence="2 3">
    <name type="scientific">Westerdykella ornata</name>
    <dbReference type="NCBI Taxonomy" id="318751"/>
    <lineage>
        <taxon>Eukaryota</taxon>
        <taxon>Fungi</taxon>
        <taxon>Dikarya</taxon>
        <taxon>Ascomycota</taxon>
        <taxon>Pezizomycotina</taxon>
        <taxon>Dothideomycetes</taxon>
        <taxon>Pleosporomycetidae</taxon>
        <taxon>Pleosporales</taxon>
        <taxon>Sporormiaceae</taxon>
        <taxon>Westerdykella</taxon>
    </lineage>
</organism>
<dbReference type="RefSeq" id="XP_033650612.1">
    <property type="nucleotide sequence ID" value="XM_033799066.1"/>
</dbReference>
<evidence type="ECO:0000313" key="3">
    <source>
        <dbReference type="Proteomes" id="UP000800097"/>
    </source>
</evidence>
<keyword evidence="1" id="KW-0732">Signal</keyword>
<dbReference type="Proteomes" id="UP000800097">
    <property type="component" value="Unassembled WGS sequence"/>
</dbReference>
<keyword evidence="3" id="KW-1185">Reference proteome</keyword>
<feature type="signal peptide" evidence="1">
    <location>
        <begin position="1"/>
        <end position="31"/>
    </location>
</feature>
<dbReference type="EMBL" id="ML986513">
    <property type="protein sequence ID" value="KAF2273073.1"/>
    <property type="molecule type" value="Genomic_DNA"/>
</dbReference>
<gene>
    <name evidence="2" type="ORF">EI97DRAFT_436315</name>
</gene>
<accession>A0A6A6JA74</accession>
<dbReference type="GeneID" id="54552241"/>
<evidence type="ECO:0000313" key="2">
    <source>
        <dbReference type="EMBL" id="KAF2273073.1"/>
    </source>
</evidence>
<protein>
    <submittedName>
        <fullName evidence="2">Uncharacterized protein</fullName>
    </submittedName>
</protein>
<evidence type="ECO:0000256" key="1">
    <source>
        <dbReference type="SAM" id="SignalP"/>
    </source>
</evidence>
<sequence length="94" mass="10349">MERSSHRAFSTLLLCAVVIFVLFVLSTFVSGIQGSACSHSSVLPKQSTVEVVFTSQASDYARSTLSHGVVLVKEAKFICRIWLFSISSRFKDVC</sequence>
<dbReference type="AlphaFoldDB" id="A0A6A6JA74"/>
<feature type="chain" id="PRO_5025584360" evidence="1">
    <location>
        <begin position="32"/>
        <end position="94"/>
    </location>
</feature>
<reference evidence="2" key="1">
    <citation type="journal article" date="2020" name="Stud. Mycol.">
        <title>101 Dothideomycetes genomes: a test case for predicting lifestyles and emergence of pathogens.</title>
        <authorList>
            <person name="Haridas S."/>
            <person name="Albert R."/>
            <person name="Binder M."/>
            <person name="Bloem J."/>
            <person name="Labutti K."/>
            <person name="Salamov A."/>
            <person name="Andreopoulos B."/>
            <person name="Baker S."/>
            <person name="Barry K."/>
            <person name="Bills G."/>
            <person name="Bluhm B."/>
            <person name="Cannon C."/>
            <person name="Castanera R."/>
            <person name="Culley D."/>
            <person name="Daum C."/>
            <person name="Ezra D."/>
            <person name="Gonzalez J."/>
            <person name="Henrissat B."/>
            <person name="Kuo A."/>
            <person name="Liang C."/>
            <person name="Lipzen A."/>
            <person name="Lutzoni F."/>
            <person name="Magnuson J."/>
            <person name="Mondo S."/>
            <person name="Nolan M."/>
            <person name="Ohm R."/>
            <person name="Pangilinan J."/>
            <person name="Park H.-J."/>
            <person name="Ramirez L."/>
            <person name="Alfaro M."/>
            <person name="Sun H."/>
            <person name="Tritt A."/>
            <person name="Yoshinaga Y."/>
            <person name="Zwiers L.-H."/>
            <person name="Turgeon B."/>
            <person name="Goodwin S."/>
            <person name="Spatafora J."/>
            <person name="Crous P."/>
            <person name="Grigoriev I."/>
        </authorList>
    </citation>
    <scope>NUCLEOTIDE SEQUENCE</scope>
    <source>
        <strain evidence="2">CBS 379.55</strain>
    </source>
</reference>
<name>A0A6A6JA74_WESOR</name>
<dbReference type="OrthoDB" id="2522477at2759"/>
<proteinExistence type="predicted"/>